<evidence type="ECO:0000313" key="21">
    <source>
        <dbReference type="EMBL" id="JAT62068.1"/>
    </source>
</evidence>
<dbReference type="GO" id="GO:0051539">
    <property type="term" value="F:4 iron, 4 sulfur cluster binding"/>
    <property type="evidence" value="ECO:0007669"/>
    <property type="project" value="UniProtKB-UniRule"/>
</dbReference>
<keyword evidence="14" id="KW-0234">DNA repair</keyword>
<evidence type="ECO:0000256" key="4">
    <source>
        <dbReference type="ARBA" id="ARBA00008343"/>
    </source>
</evidence>
<keyword evidence="10" id="KW-0378">Hydrolase</keyword>
<keyword evidence="7" id="KW-0004">4Fe-4S</keyword>
<dbReference type="FunFam" id="1.10.340.30:FF:000002">
    <property type="entry name" value="Adenine DNA glycosylase"/>
    <property type="match status" value="1"/>
</dbReference>
<evidence type="ECO:0000256" key="18">
    <source>
        <dbReference type="RuleBase" id="RU365096"/>
    </source>
</evidence>
<dbReference type="GO" id="GO:0034039">
    <property type="term" value="F:8-oxo-7,8-dihydroguanine DNA N-glycosylase activity"/>
    <property type="evidence" value="ECO:0007669"/>
    <property type="project" value="TreeGrafter"/>
</dbReference>
<feature type="non-terminal residue" evidence="21">
    <location>
        <position position="1"/>
    </location>
</feature>
<evidence type="ECO:0000256" key="10">
    <source>
        <dbReference type="ARBA" id="ARBA00022801"/>
    </source>
</evidence>
<feature type="domain" description="HhH-GPD" evidence="20">
    <location>
        <begin position="126"/>
        <end position="275"/>
    </location>
</feature>
<dbReference type="GO" id="GO:0046872">
    <property type="term" value="F:metal ion binding"/>
    <property type="evidence" value="ECO:0007669"/>
    <property type="project" value="UniProtKB-UniRule"/>
</dbReference>
<evidence type="ECO:0000256" key="3">
    <source>
        <dbReference type="ARBA" id="ARBA00004173"/>
    </source>
</evidence>
<organism evidence="21">
    <name type="scientific">Anthurium amnicola</name>
    <dbReference type="NCBI Taxonomy" id="1678845"/>
    <lineage>
        <taxon>Eukaryota</taxon>
        <taxon>Viridiplantae</taxon>
        <taxon>Streptophyta</taxon>
        <taxon>Embryophyta</taxon>
        <taxon>Tracheophyta</taxon>
        <taxon>Spermatophyta</taxon>
        <taxon>Magnoliopsida</taxon>
        <taxon>Liliopsida</taxon>
        <taxon>Araceae</taxon>
        <taxon>Pothoideae</taxon>
        <taxon>Potheae</taxon>
        <taxon>Anthurium</taxon>
    </lineage>
</organism>
<dbReference type="Pfam" id="PF00730">
    <property type="entry name" value="HhH-GPD"/>
    <property type="match status" value="1"/>
</dbReference>
<comment type="subcellular location">
    <subcellularLocation>
        <location evidence="3">Mitochondrion</location>
    </subcellularLocation>
    <subcellularLocation>
        <location evidence="2">Nucleus</location>
    </subcellularLocation>
</comment>
<gene>
    <name evidence="21" type="primary">Mutyh_0</name>
    <name evidence="21" type="ORF">g.32018</name>
</gene>
<evidence type="ECO:0000256" key="16">
    <source>
        <dbReference type="ARBA" id="ARBA00023295"/>
    </source>
</evidence>
<evidence type="ECO:0000256" key="6">
    <source>
        <dbReference type="ARBA" id="ARBA00022023"/>
    </source>
</evidence>
<dbReference type="GO" id="GO:0006284">
    <property type="term" value="P:base-excision repair"/>
    <property type="evidence" value="ECO:0007669"/>
    <property type="project" value="UniProtKB-UniRule"/>
</dbReference>
<evidence type="ECO:0000256" key="11">
    <source>
        <dbReference type="ARBA" id="ARBA00023004"/>
    </source>
</evidence>
<keyword evidence="15" id="KW-0539">Nucleus</keyword>
<dbReference type="GO" id="GO:0000701">
    <property type="term" value="F:purine-specific mismatch base pair DNA N-glycosylase activity"/>
    <property type="evidence" value="ECO:0007669"/>
    <property type="project" value="UniProtKB-EC"/>
</dbReference>
<comment type="function">
    <text evidence="18">Adenine glycosylase active on G-A mispairs.</text>
</comment>
<dbReference type="EC" id="3.2.2.31" evidence="5 18"/>
<dbReference type="SUPFAM" id="SSF55811">
    <property type="entry name" value="Nudix"/>
    <property type="match status" value="1"/>
</dbReference>
<feature type="region of interest" description="Disordered" evidence="19">
    <location>
        <begin position="27"/>
        <end position="78"/>
    </location>
</feature>
<evidence type="ECO:0000256" key="2">
    <source>
        <dbReference type="ARBA" id="ARBA00004123"/>
    </source>
</evidence>
<evidence type="ECO:0000256" key="8">
    <source>
        <dbReference type="ARBA" id="ARBA00022723"/>
    </source>
</evidence>
<dbReference type="InterPro" id="IPR011257">
    <property type="entry name" value="DNA_glycosylase"/>
</dbReference>
<dbReference type="FunFam" id="3.90.79.10:FF:000026">
    <property type="entry name" value="Adenine DNA glycosylase"/>
    <property type="match status" value="1"/>
</dbReference>
<dbReference type="InterPro" id="IPR044298">
    <property type="entry name" value="MIG/MutY"/>
</dbReference>
<keyword evidence="11 18" id="KW-0408">Iron</keyword>
<dbReference type="GO" id="GO:0005634">
    <property type="term" value="C:nucleus"/>
    <property type="evidence" value="ECO:0007669"/>
    <property type="project" value="UniProtKB-SubCell"/>
</dbReference>
<comment type="function">
    <text evidence="17">Involved in oxidative DNA damage repair. Initiates repair of A*oxoG to C*G by removing the inappropriately paired adenine base from the DNA backbone. Possesses both adenine and 2-OH-A DNA glycosylase activities.</text>
</comment>
<dbReference type="InterPro" id="IPR029119">
    <property type="entry name" value="MutY_C"/>
</dbReference>
<dbReference type="PROSITE" id="PS00764">
    <property type="entry name" value="ENDONUCLEASE_III_1"/>
    <property type="match status" value="1"/>
</dbReference>
<comment type="similarity">
    <text evidence="4 18">Belongs to the Nth/MutY family.</text>
</comment>
<keyword evidence="13" id="KW-0496">Mitochondrion</keyword>
<evidence type="ECO:0000256" key="15">
    <source>
        <dbReference type="ARBA" id="ARBA00023242"/>
    </source>
</evidence>
<dbReference type="Gene3D" id="1.10.1670.10">
    <property type="entry name" value="Helix-hairpin-Helix base-excision DNA repair enzymes (C-terminal)"/>
    <property type="match status" value="1"/>
</dbReference>
<keyword evidence="16 18" id="KW-0326">Glycosidase</keyword>
<proteinExistence type="inferred from homology"/>
<dbReference type="AlphaFoldDB" id="A0A1D1Z578"/>
<dbReference type="Pfam" id="PF14815">
    <property type="entry name" value="NUDIX_4"/>
    <property type="match status" value="1"/>
</dbReference>
<dbReference type="PANTHER" id="PTHR42944:SF1">
    <property type="entry name" value="ADENINE DNA GLYCOSYLASE"/>
    <property type="match status" value="1"/>
</dbReference>
<evidence type="ECO:0000256" key="1">
    <source>
        <dbReference type="ARBA" id="ARBA00000843"/>
    </source>
</evidence>
<dbReference type="InterPro" id="IPR003265">
    <property type="entry name" value="HhH-GPD_domain"/>
</dbReference>
<dbReference type="PANTHER" id="PTHR42944">
    <property type="entry name" value="ADENINE DNA GLYCOSYLASE"/>
    <property type="match status" value="1"/>
</dbReference>
<dbReference type="InterPro" id="IPR004035">
    <property type="entry name" value="Endouclease-III_FeS-bd_BS"/>
</dbReference>
<keyword evidence="12" id="KW-0411">Iron-sulfur</keyword>
<dbReference type="SUPFAM" id="SSF48150">
    <property type="entry name" value="DNA-glycosylase"/>
    <property type="match status" value="1"/>
</dbReference>
<evidence type="ECO:0000256" key="12">
    <source>
        <dbReference type="ARBA" id="ARBA00023014"/>
    </source>
</evidence>
<dbReference type="GO" id="GO:0035485">
    <property type="term" value="F:adenine/guanine mispair binding"/>
    <property type="evidence" value="ECO:0007669"/>
    <property type="project" value="TreeGrafter"/>
</dbReference>
<evidence type="ECO:0000256" key="7">
    <source>
        <dbReference type="ARBA" id="ARBA00022485"/>
    </source>
</evidence>
<evidence type="ECO:0000259" key="20">
    <source>
        <dbReference type="SMART" id="SM00478"/>
    </source>
</evidence>
<evidence type="ECO:0000256" key="9">
    <source>
        <dbReference type="ARBA" id="ARBA00022763"/>
    </source>
</evidence>
<evidence type="ECO:0000256" key="14">
    <source>
        <dbReference type="ARBA" id="ARBA00023204"/>
    </source>
</evidence>
<dbReference type="Gene3D" id="3.90.79.10">
    <property type="entry name" value="Nucleoside Triphosphate Pyrophosphohydrolase"/>
    <property type="match status" value="1"/>
</dbReference>
<dbReference type="CDD" id="cd03431">
    <property type="entry name" value="NUDIX_DNA_Glycosylase_C-MutY"/>
    <property type="match status" value="1"/>
</dbReference>
<feature type="compositionally biased region" description="Basic residues" evidence="19">
    <location>
        <begin position="47"/>
        <end position="58"/>
    </location>
</feature>
<comment type="cofactor">
    <cofactor evidence="18">
        <name>[4Fe-4S] cluster</name>
        <dbReference type="ChEBI" id="CHEBI:49883"/>
    </cofactor>
    <text evidence="18">Binds 1 [4Fe-4S] cluster.</text>
</comment>
<dbReference type="GO" id="GO:0006298">
    <property type="term" value="P:mismatch repair"/>
    <property type="evidence" value="ECO:0007669"/>
    <property type="project" value="TreeGrafter"/>
</dbReference>
<dbReference type="SMART" id="SM00478">
    <property type="entry name" value="ENDO3c"/>
    <property type="match status" value="1"/>
</dbReference>
<name>A0A1D1Z578_9ARAE</name>
<evidence type="ECO:0000256" key="19">
    <source>
        <dbReference type="SAM" id="MobiDB-lite"/>
    </source>
</evidence>
<dbReference type="GO" id="GO:0032357">
    <property type="term" value="F:oxidized purine DNA binding"/>
    <property type="evidence" value="ECO:0007669"/>
    <property type="project" value="TreeGrafter"/>
</dbReference>
<keyword evidence="8" id="KW-0479">Metal-binding</keyword>
<keyword evidence="9 18" id="KW-0227">DNA damage</keyword>
<dbReference type="EMBL" id="GDJX01005868">
    <property type="protein sequence ID" value="JAT62068.1"/>
    <property type="molecule type" value="Transcribed_RNA"/>
</dbReference>
<evidence type="ECO:0000256" key="17">
    <source>
        <dbReference type="ARBA" id="ARBA00058024"/>
    </source>
</evidence>
<dbReference type="GO" id="GO:0005739">
    <property type="term" value="C:mitochondrion"/>
    <property type="evidence" value="ECO:0007669"/>
    <property type="project" value="UniProtKB-SubCell"/>
</dbReference>
<dbReference type="FunFam" id="1.10.1670.10:FF:000002">
    <property type="entry name" value="Adenine DNA glycosylase"/>
    <property type="match status" value="1"/>
</dbReference>
<accession>A0A1D1Z578</accession>
<dbReference type="Gene3D" id="1.10.340.30">
    <property type="entry name" value="Hypothetical protein, domain 2"/>
    <property type="match status" value="1"/>
</dbReference>
<reference evidence="21" key="1">
    <citation type="submission" date="2015-07" db="EMBL/GenBank/DDBJ databases">
        <title>Transcriptome Assembly of Anthurium amnicola.</title>
        <authorList>
            <person name="Suzuki J."/>
        </authorList>
    </citation>
    <scope>NUCLEOTIDE SEQUENCE</scope>
</reference>
<evidence type="ECO:0000256" key="13">
    <source>
        <dbReference type="ARBA" id="ARBA00023128"/>
    </source>
</evidence>
<comment type="catalytic activity">
    <reaction evidence="1 18">
        <text>Hydrolyzes free adenine bases from 7,8-dihydro-8-oxoguanine:adenine mismatched double-stranded DNA, leaving an apurinic site.</text>
        <dbReference type="EC" id="3.2.2.31"/>
    </reaction>
</comment>
<dbReference type="InterPro" id="IPR015797">
    <property type="entry name" value="NUDIX_hydrolase-like_dom_sf"/>
</dbReference>
<sequence>AIPQVGMLLCAFPAAQLLAGRARAPTANSKIPAFPPPMAEGGVGEKRRSRPQTRRRAKSAREDEGDAAAAGPPDIEDFSPHEALKVRASLLRWYDANQRRLPWRAAGVSGGGEDDRAYAVWVSEVMLQQTQVSTVVGYYNRWMEKWPTVRHLASASQEEVNDMWAGLGYYRRARFLLEGAKSIVEAGEFPKSPAALRRVRGIGDYTAGAIASIAFNEVVPVVDGNVIRVIARLKAISANPKESTTMKSIWRLAGKLVDPSRPGDFNQALMELGATLCSRSSPGCTACPISDQCDALALSKKFESVKVTNYPTKVAKAKQRHDFAAVCILEMVEEFDPVASKANNYQQIMANSCQKAFLLVKRPEEGLLAGLWEFPMVILDGREQMDQATRRKAIDQYLKKSFDLNLRRNCNAILREDVGEYVHIFSHIRLHMYVELLIIDLKGGLSTLQNKEQVTMSWKIVDEDSIQDMGLTSGVRKVYNMMKNFKHQKVTLLPGSAPTKIKRQRGRVNGL</sequence>
<dbReference type="InterPro" id="IPR023170">
    <property type="entry name" value="HhH_base_excis_C"/>
</dbReference>
<dbReference type="CDD" id="cd00056">
    <property type="entry name" value="ENDO3c"/>
    <property type="match status" value="1"/>
</dbReference>
<protein>
    <recommendedName>
        <fullName evidence="6 18">Adenine DNA glycosylase</fullName>
        <ecNumber evidence="5 18">3.2.2.31</ecNumber>
    </recommendedName>
</protein>
<evidence type="ECO:0000256" key="5">
    <source>
        <dbReference type="ARBA" id="ARBA00012045"/>
    </source>
</evidence>